<evidence type="ECO:0000313" key="2">
    <source>
        <dbReference type="Proteomes" id="UP001057402"/>
    </source>
</evidence>
<accession>A0ACB9SF16</accession>
<protein>
    <submittedName>
        <fullName evidence="1">Uncharacterized protein</fullName>
    </submittedName>
</protein>
<keyword evidence="2" id="KW-1185">Reference proteome</keyword>
<dbReference type="EMBL" id="CM042880">
    <property type="protein sequence ID" value="KAI4389785.1"/>
    <property type="molecule type" value="Genomic_DNA"/>
</dbReference>
<dbReference type="Proteomes" id="UP001057402">
    <property type="component" value="Chromosome 1"/>
</dbReference>
<name>A0ACB9SF16_9MYRT</name>
<organism evidence="1 2">
    <name type="scientific">Melastoma candidum</name>
    <dbReference type="NCBI Taxonomy" id="119954"/>
    <lineage>
        <taxon>Eukaryota</taxon>
        <taxon>Viridiplantae</taxon>
        <taxon>Streptophyta</taxon>
        <taxon>Embryophyta</taxon>
        <taxon>Tracheophyta</taxon>
        <taxon>Spermatophyta</taxon>
        <taxon>Magnoliopsida</taxon>
        <taxon>eudicotyledons</taxon>
        <taxon>Gunneridae</taxon>
        <taxon>Pentapetalae</taxon>
        <taxon>rosids</taxon>
        <taxon>malvids</taxon>
        <taxon>Myrtales</taxon>
        <taxon>Melastomataceae</taxon>
        <taxon>Melastomatoideae</taxon>
        <taxon>Melastomateae</taxon>
        <taxon>Melastoma</taxon>
    </lineage>
</organism>
<evidence type="ECO:0000313" key="1">
    <source>
        <dbReference type="EMBL" id="KAI4389785.1"/>
    </source>
</evidence>
<gene>
    <name evidence="1" type="ORF">MLD38_001969</name>
</gene>
<sequence>MDASSANSVNGFYAFLARGVEDLESACLSDDFMSARFLQLSLSLLRSCHSHMYSLVQKLHLPVGDKWLNEYMDESSRLWEACRVIKSGLSAMENFSSSGSSLASLFDGHLHLTPQLCRQVIRTINGCRREAVGLEEENKAKVHTLSLTLGENVCAGSKLNGFNGFRGVLFATRNVSSLLLTVLLYGLVYFWPEPSPFGREYYEEEGYVVLGLAFVASTERMKQRVAAAISRMRGGGPGILMYEYRRSRSTMEELKCELEKRVGGADFESELKVREKVDSLRECFRVLRSGSEVIVGQLDDFFDEIVEGRKMLLDLCSRR</sequence>
<comment type="caution">
    <text evidence="1">The sequence shown here is derived from an EMBL/GenBank/DDBJ whole genome shotgun (WGS) entry which is preliminary data.</text>
</comment>
<proteinExistence type="predicted"/>
<reference evidence="2" key="1">
    <citation type="journal article" date="2023" name="Front. Plant Sci.">
        <title>Chromosomal-level genome assembly of Melastoma candidum provides insights into trichome evolution.</title>
        <authorList>
            <person name="Zhong Y."/>
            <person name="Wu W."/>
            <person name="Sun C."/>
            <person name="Zou P."/>
            <person name="Liu Y."/>
            <person name="Dai S."/>
            <person name="Zhou R."/>
        </authorList>
    </citation>
    <scope>NUCLEOTIDE SEQUENCE [LARGE SCALE GENOMIC DNA]</scope>
</reference>